<dbReference type="PANTHER" id="PTHR30050">
    <property type="entry name" value="CHROMOSOMAL REPLICATION INITIATOR PROTEIN DNAA"/>
    <property type="match status" value="1"/>
</dbReference>
<dbReference type="PANTHER" id="PTHR30050:SF4">
    <property type="entry name" value="ATP-BINDING PROTEIN RV3427C IN INSERTION SEQUENCE-RELATED"/>
    <property type="match status" value="1"/>
</dbReference>
<dbReference type="InterPro" id="IPR027417">
    <property type="entry name" value="P-loop_NTPase"/>
</dbReference>
<dbReference type="GO" id="GO:0006260">
    <property type="term" value="P:DNA replication"/>
    <property type="evidence" value="ECO:0007669"/>
    <property type="project" value="TreeGrafter"/>
</dbReference>
<sequence>MAEEAARARLSHQGYLAEVLTFECDEREDRRRDRRVKEARFPRPKRLEDLDLTQIPDLPPATMTQLAGGAWIDAGEPLVLLGDSGTGKTHLLIGLGTAAAEQGRRVRYITTAALVNELVEAADNKELSRLVAKYARLDLLCLDEVGYVKLDTHGAELLFQIITAREERASIACASNANFSEWGQTFTDPRLAAAIVDRLTFRGHIINTGTDSYRLKTTRQAQKG</sequence>
<dbReference type="Gene3D" id="3.40.50.300">
    <property type="entry name" value="P-loop containing nucleotide triphosphate hydrolases"/>
    <property type="match status" value="1"/>
</dbReference>
<dbReference type="InterPro" id="IPR028350">
    <property type="entry name" value="DNAC/IstB-like"/>
</dbReference>
<dbReference type="InterPro" id="IPR047661">
    <property type="entry name" value="IstB"/>
</dbReference>
<comment type="similarity">
    <text evidence="1">Belongs to the IS21/IS1162 putative ATP-binding protein family.</text>
</comment>
<comment type="caution">
    <text evidence="5">The sequence shown here is derived from an EMBL/GenBank/DDBJ whole genome shotgun (WGS) entry which is preliminary data.</text>
</comment>
<organism evidence="5 6">
    <name type="scientific">Arthrobacter oryzae</name>
    <dbReference type="NCBI Taxonomy" id="409290"/>
    <lineage>
        <taxon>Bacteria</taxon>
        <taxon>Bacillati</taxon>
        <taxon>Actinomycetota</taxon>
        <taxon>Actinomycetes</taxon>
        <taxon>Micrococcales</taxon>
        <taxon>Micrococcaceae</taxon>
        <taxon>Arthrobacter</taxon>
    </lineage>
</organism>
<keyword evidence="2" id="KW-0547">Nucleotide-binding</keyword>
<dbReference type="SMART" id="SM00382">
    <property type="entry name" value="AAA"/>
    <property type="match status" value="1"/>
</dbReference>
<dbReference type="InterPro" id="IPR002611">
    <property type="entry name" value="IstB_ATP-bd"/>
</dbReference>
<reference evidence="5 6" key="1">
    <citation type="submission" date="2018-10" db="EMBL/GenBank/DDBJ databases">
        <title>Genome sequencing of Arthrobacter oryzae TNB02.</title>
        <authorList>
            <person name="Cho Y.-J."/>
            <person name="Cho A."/>
            <person name="Kim O.-S."/>
        </authorList>
    </citation>
    <scope>NUCLEOTIDE SEQUENCE [LARGE SCALE GENOMIC DNA]</scope>
    <source>
        <strain evidence="5 6">TNB02</strain>
    </source>
</reference>
<dbReference type="NCBIfam" id="NF038214">
    <property type="entry name" value="IS21_help_AAA"/>
    <property type="match status" value="1"/>
</dbReference>
<accession>A0A3N0BPF3</accession>
<dbReference type="OrthoDB" id="9773429at2"/>
<dbReference type="PIRSF" id="PIRSF003073">
    <property type="entry name" value="DNAC_TnpB_IstB"/>
    <property type="match status" value="1"/>
</dbReference>
<name>A0A3N0BPF3_9MICC</name>
<keyword evidence="6" id="KW-1185">Reference proteome</keyword>
<evidence type="ECO:0000313" key="5">
    <source>
        <dbReference type="EMBL" id="RNL50487.1"/>
    </source>
</evidence>
<protein>
    <submittedName>
        <fullName evidence="5">AAA family ATPase</fullName>
    </submittedName>
</protein>
<feature type="domain" description="AAA+ ATPase" evidence="4">
    <location>
        <begin position="74"/>
        <end position="207"/>
    </location>
</feature>
<gene>
    <name evidence="5" type="ORF">D7003_16610</name>
</gene>
<dbReference type="GO" id="GO:0005524">
    <property type="term" value="F:ATP binding"/>
    <property type="evidence" value="ECO:0007669"/>
    <property type="project" value="UniProtKB-KW"/>
</dbReference>
<dbReference type="EMBL" id="RBED01000134">
    <property type="protein sequence ID" value="RNL50487.1"/>
    <property type="molecule type" value="Genomic_DNA"/>
</dbReference>
<dbReference type="PRINTS" id="PR00051">
    <property type="entry name" value="DNAA"/>
</dbReference>
<dbReference type="Proteomes" id="UP000273807">
    <property type="component" value="Unassembled WGS sequence"/>
</dbReference>
<proteinExistence type="inferred from homology"/>
<dbReference type="InterPro" id="IPR003593">
    <property type="entry name" value="AAA+_ATPase"/>
</dbReference>
<dbReference type="SUPFAM" id="SSF52540">
    <property type="entry name" value="P-loop containing nucleoside triphosphate hydrolases"/>
    <property type="match status" value="1"/>
</dbReference>
<keyword evidence="3" id="KW-0067">ATP-binding</keyword>
<evidence type="ECO:0000313" key="6">
    <source>
        <dbReference type="Proteomes" id="UP000273807"/>
    </source>
</evidence>
<dbReference type="Pfam" id="PF01695">
    <property type="entry name" value="IstB_IS21"/>
    <property type="match status" value="1"/>
</dbReference>
<dbReference type="AlphaFoldDB" id="A0A3N0BPF3"/>
<evidence type="ECO:0000256" key="1">
    <source>
        <dbReference type="ARBA" id="ARBA00008059"/>
    </source>
</evidence>
<evidence type="ECO:0000256" key="3">
    <source>
        <dbReference type="ARBA" id="ARBA00022840"/>
    </source>
</evidence>
<evidence type="ECO:0000256" key="2">
    <source>
        <dbReference type="ARBA" id="ARBA00022741"/>
    </source>
</evidence>
<dbReference type="InterPro" id="IPR020591">
    <property type="entry name" value="Chromosome_initiator_DnaA-like"/>
</dbReference>
<evidence type="ECO:0000259" key="4">
    <source>
        <dbReference type="SMART" id="SM00382"/>
    </source>
</evidence>
<dbReference type="CDD" id="cd00009">
    <property type="entry name" value="AAA"/>
    <property type="match status" value="1"/>
</dbReference>